<evidence type="ECO:0000256" key="2">
    <source>
        <dbReference type="ARBA" id="ARBA00005005"/>
    </source>
</evidence>
<dbReference type="EMBL" id="AOGK01000015">
    <property type="protein sequence ID" value="MDG5976874.1"/>
    <property type="molecule type" value="Genomic_DNA"/>
</dbReference>
<gene>
    <name evidence="18" type="ORF">H010_16529</name>
</gene>
<evidence type="ECO:0000256" key="14">
    <source>
        <dbReference type="RuleBase" id="RU003707"/>
    </source>
</evidence>
<evidence type="ECO:0000313" key="18">
    <source>
        <dbReference type="EMBL" id="MDG5976874.1"/>
    </source>
</evidence>
<dbReference type="FunFam" id="1.10.1040.50:FF:000006">
    <property type="entry name" value="Peroxisomal bifunctional enzyme"/>
    <property type="match status" value="1"/>
</dbReference>
<dbReference type="SUPFAM" id="SSF51735">
    <property type="entry name" value="NAD(P)-binding Rossmann-fold domains"/>
    <property type="match status" value="1"/>
</dbReference>
<dbReference type="Pfam" id="PF02737">
    <property type="entry name" value="3HCDH_N"/>
    <property type="match status" value="1"/>
</dbReference>
<dbReference type="Gene3D" id="3.90.226.10">
    <property type="entry name" value="2-enoyl-CoA Hydratase, Chain A, domain 1"/>
    <property type="match status" value="1"/>
</dbReference>
<accession>A0A9X4NUF2</accession>
<dbReference type="InterPro" id="IPR018376">
    <property type="entry name" value="Enoyl-CoA_hyd/isom_CS"/>
</dbReference>
<keyword evidence="4" id="KW-0276">Fatty acid metabolism</keyword>
<keyword evidence="10" id="KW-0413">Isomerase</keyword>
<comment type="similarity">
    <text evidence="14">Belongs to the enoyl-CoA hydratase/isomerase family.</text>
</comment>
<dbReference type="Pfam" id="PF00725">
    <property type="entry name" value="3HCDH"/>
    <property type="match status" value="1"/>
</dbReference>
<dbReference type="PROSITE" id="PS00166">
    <property type="entry name" value="ENOYL_COA_HYDRATASE"/>
    <property type="match status" value="1"/>
</dbReference>
<evidence type="ECO:0000256" key="8">
    <source>
        <dbReference type="ARBA" id="ARBA00023098"/>
    </source>
</evidence>
<dbReference type="SUPFAM" id="SSF52096">
    <property type="entry name" value="ClpP/crotonase"/>
    <property type="match status" value="1"/>
</dbReference>
<name>A0A9X4NUF2_9BURK</name>
<dbReference type="InterPro" id="IPR036291">
    <property type="entry name" value="NAD(P)-bd_dom_sf"/>
</dbReference>
<keyword evidence="12" id="KW-0511">Multifunctional enzyme</keyword>
<organism evidence="18 19">
    <name type="scientific">Hydrogenophaga taeniospiralis CCUG 15921</name>
    <dbReference type="NCBI Taxonomy" id="1281780"/>
    <lineage>
        <taxon>Bacteria</taxon>
        <taxon>Pseudomonadati</taxon>
        <taxon>Pseudomonadota</taxon>
        <taxon>Betaproteobacteria</taxon>
        <taxon>Burkholderiales</taxon>
        <taxon>Comamonadaceae</taxon>
        <taxon>Hydrogenophaga</taxon>
    </lineage>
</organism>
<keyword evidence="5" id="KW-0442">Lipid degradation</keyword>
<keyword evidence="8" id="KW-0443">Lipid metabolism</keyword>
<evidence type="ECO:0000259" key="16">
    <source>
        <dbReference type="Pfam" id="PF00725"/>
    </source>
</evidence>
<dbReference type="Pfam" id="PF00378">
    <property type="entry name" value="ECH_1"/>
    <property type="match status" value="1"/>
</dbReference>
<dbReference type="GO" id="GO:0006631">
    <property type="term" value="P:fatty acid metabolic process"/>
    <property type="evidence" value="ECO:0007669"/>
    <property type="project" value="UniProtKB-KW"/>
</dbReference>
<dbReference type="GO" id="GO:0004300">
    <property type="term" value="F:enoyl-CoA hydratase activity"/>
    <property type="evidence" value="ECO:0007669"/>
    <property type="project" value="UniProtKB-ARBA"/>
</dbReference>
<dbReference type="InterPro" id="IPR006108">
    <property type="entry name" value="3HC_DH_C"/>
</dbReference>
<evidence type="ECO:0000259" key="17">
    <source>
        <dbReference type="Pfam" id="PF02737"/>
    </source>
</evidence>
<keyword evidence="11" id="KW-0456">Lyase</keyword>
<feature type="region of interest" description="Disordered" evidence="15">
    <location>
        <begin position="200"/>
        <end position="221"/>
    </location>
</feature>
<protein>
    <submittedName>
        <fullName evidence="18">3-hydroxyacyl-CoA dehydrogenase</fullName>
    </submittedName>
</protein>
<dbReference type="Gene3D" id="3.40.50.720">
    <property type="entry name" value="NAD(P)-binding Rossmann-like Domain"/>
    <property type="match status" value="1"/>
</dbReference>
<dbReference type="RefSeq" id="WP_068174326.1">
    <property type="nucleotide sequence ID" value="NZ_AOGK01000015.1"/>
</dbReference>
<keyword evidence="19" id="KW-1185">Reference proteome</keyword>
<dbReference type="InterPro" id="IPR008927">
    <property type="entry name" value="6-PGluconate_DH-like_C_sf"/>
</dbReference>
<dbReference type="InterPro" id="IPR029045">
    <property type="entry name" value="ClpP/crotonase-like_dom_sf"/>
</dbReference>
<comment type="similarity">
    <text evidence="3">In the N-terminal section; belongs to the enoyl-CoA hydratase/isomerase family.</text>
</comment>
<feature type="domain" description="3-hydroxyacyl-CoA dehydrogenase NAD binding" evidence="17">
    <location>
        <begin position="291"/>
        <end position="466"/>
    </location>
</feature>
<evidence type="ECO:0000256" key="15">
    <source>
        <dbReference type="SAM" id="MobiDB-lite"/>
    </source>
</evidence>
<dbReference type="FunFam" id="3.40.50.720:FF:000009">
    <property type="entry name" value="Fatty oxidation complex, alpha subunit"/>
    <property type="match status" value="1"/>
</dbReference>
<dbReference type="GO" id="GO:0016042">
    <property type="term" value="P:lipid catabolic process"/>
    <property type="evidence" value="ECO:0007669"/>
    <property type="project" value="UniProtKB-KW"/>
</dbReference>
<dbReference type="InterPro" id="IPR001753">
    <property type="entry name" value="Enoyl-CoA_hydra/iso"/>
</dbReference>
<comment type="pathway">
    <text evidence="2">Lipid metabolism; fatty acid beta-oxidation.</text>
</comment>
<dbReference type="Gene3D" id="1.10.1040.50">
    <property type="match status" value="1"/>
</dbReference>
<feature type="domain" description="3-hydroxyacyl-CoA dehydrogenase C-terminal" evidence="16">
    <location>
        <begin position="471"/>
        <end position="564"/>
    </location>
</feature>
<feature type="compositionally biased region" description="Low complexity" evidence="15">
    <location>
        <begin position="201"/>
        <end position="221"/>
    </location>
</feature>
<evidence type="ECO:0000256" key="12">
    <source>
        <dbReference type="ARBA" id="ARBA00023268"/>
    </source>
</evidence>
<reference evidence="18" key="1">
    <citation type="submission" date="2013-01" db="EMBL/GenBank/DDBJ databases">
        <title>Genome draft of Hydrogenophaga taeniospiralis 2K1.</title>
        <authorList>
            <person name="Gomila M."/>
            <person name="Lalucat J."/>
        </authorList>
    </citation>
    <scope>NUCLEOTIDE SEQUENCE</scope>
    <source>
        <strain evidence="18">CCUG 15921</strain>
    </source>
</reference>
<dbReference type="PANTHER" id="PTHR23309:SF51">
    <property type="entry name" value="3-HYDROXYACYL-COA DEHYDROGENASE-RELATED"/>
    <property type="match status" value="1"/>
</dbReference>
<comment type="subcellular location">
    <subcellularLocation>
        <location evidence="1">Peroxisome</location>
    </subcellularLocation>
</comment>
<evidence type="ECO:0000256" key="13">
    <source>
        <dbReference type="ARBA" id="ARBA00049556"/>
    </source>
</evidence>
<proteinExistence type="inferred from homology"/>
<evidence type="ECO:0000256" key="9">
    <source>
        <dbReference type="ARBA" id="ARBA00023140"/>
    </source>
</evidence>
<evidence type="ECO:0000256" key="6">
    <source>
        <dbReference type="ARBA" id="ARBA00023002"/>
    </source>
</evidence>
<dbReference type="SUPFAM" id="SSF48179">
    <property type="entry name" value="6-phosphogluconate dehydrogenase C-terminal domain-like"/>
    <property type="match status" value="2"/>
</dbReference>
<evidence type="ECO:0000256" key="11">
    <source>
        <dbReference type="ARBA" id="ARBA00023239"/>
    </source>
</evidence>
<dbReference type="PANTHER" id="PTHR23309">
    <property type="entry name" value="3-HYDROXYACYL-COA DEHYROGENASE"/>
    <property type="match status" value="1"/>
</dbReference>
<keyword evidence="6" id="KW-0560">Oxidoreductase</keyword>
<evidence type="ECO:0000256" key="5">
    <source>
        <dbReference type="ARBA" id="ARBA00022963"/>
    </source>
</evidence>
<evidence type="ECO:0000256" key="10">
    <source>
        <dbReference type="ARBA" id="ARBA00023235"/>
    </source>
</evidence>
<dbReference type="GO" id="GO:0070403">
    <property type="term" value="F:NAD+ binding"/>
    <property type="evidence" value="ECO:0007669"/>
    <property type="project" value="InterPro"/>
</dbReference>
<dbReference type="CDD" id="cd06558">
    <property type="entry name" value="crotonase-like"/>
    <property type="match status" value="1"/>
</dbReference>
<comment type="catalytic activity">
    <reaction evidence="13">
        <text>a (3S)-3-hydroxyacyl-CoA + NAD(+) = a 3-oxoacyl-CoA + NADH + H(+)</text>
        <dbReference type="Rhea" id="RHEA:22432"/>
        <dbReference type="ChEBI" id="CHEBI:15378"/>
        <dbReference type="ChEBI" id="CHEBI:57318"/>
        <dbReference type="ChEBI" id="CHEBI:57540"/>
        <dbReference type="ChEBI" id="CHEBI:57945"/>
        <dbReference type="ChEBI" id="CHEBI:90726"/>
        <dbReference type="EC" id="1.1.1.35"/>
    </reaction>
</comment>
<comment type="caution">
    <text evidence="18">The sequence shown here is derived from an EMBL/GenBank/DDBJ whole genome shotgun (WGS) entry which is preliminary data.</text>
</comment>
<dbReference type="AlphaFoldDB" id="A0A9X4NUF2"/>
<evidence type="ECO:0000256" key="7">
    <source>
        <dbReference type="ARBA" id="ARBA00023027"/>
    </source>
</evidence>
<dbReference type="GO" id="GO:0003857">
    <property type="term" value="F:(3S)-3-hydroxyacyl-CoA dehydrogenase (NAD+) activity"/>
    <property type="evidence" value="ECO:0007669"/>
    <property type="project" value="UniProtKB-EC"/>
</dbReference>
<dbReference type="Proteomes" id="UP001152876">
    <property type="component" value="Unassembled WGS sequence"/>
</dbReference>
<evidence type="ECO:0000313" key="19">
    <source>
        <dbReference type="Proteomes" id="UP001152876"/>
    </source>
</evidence>
<evidence type="ECO:0000256" key="1">
    <source>
        <dbReference type="ARBA" id="ARBA00004275"/>
    </source>
</evidence>
<keyword evidence="9" id="KW-0576">Peroxisome</keyword>
<evidence type="ECO:0000256" key="3">
    <source>
        <dbReference type="ARBA" id="ARBA00008750"/>
    </source>
</evidence>
<keyword evidence="7" id="KW-0520">NAD</keyword>
<dbReference type="OrthoDB" id="5287258at2"/>
<sequence>MTPRVYLERDGGIAVIVIDNPPINAGSAAVRQGLMAAIETLRNDDTLEGAVLIGAGNTFIAGSDLREFGQPLTEPQLPAVIAAIEACGKPVVAALHGAAQGGGFELALGCDARVAAPGTVVGLPEVTLGIIPGAGGTQRLPRIVGIPPAIRMICSGERVLAAAALEAGLVDLIATGNLRSAAVAHARQLKGQKRLVRDRQVPPASSADVATATTAAPQAGKRRPAVQAAIDAITATAQVGFDDGLADERAVFQRLRVSREAFALRHQFFAERESAKHPSLGEATARPVERVAVIGAGTMGSGIAIAALDAGYRVLLLEQDAAALERGTGRIHAHYASRVQGGKLSASAAAACEARLQTSLDWADLASADLVIEAVFEELGVKQQVFQRIDALARPGAVLASNTSYLDLDAIAAATSRPHDVIGLHFFSPAHVMKLMEVVRGQSSAPDALATGLAVGKRLKKMPVLTGNAFGFIGNRLYAAYRRQCECMVEEGAWPEQVDAALRAFGFAMGPFAVADLSGLDIAWRMRQAQAATRDPQARYVHIPDRLCEAGRLGRKTGAGYYRYPEGDQGPQVDEAVHALIAQARADKGLQPRELGDDEIVRRALLAIVNEAALLLAEGVAERATDVDVVLVNGYGFPRWEGGPVFWARERGAAALQEDMLWLAQLSGPGFVTGDLRHLLTPEN</sequence>
<dbReference type="InterPro" id="IPR006176">
    <property type="entry name" value="3-OHacyl-CoA_DH_NAD-bd"/>
</dbReference>
<evidence type="ECO:0000256" key="4">
    <source>
        <dbReference type="ARBA" id="ARBA00022832"/>
    </source>
</evidence>
<dbReference type="GO" id="GO:0016853">
    <property type="term" value="F:isomerase activity"/>
    <property type="evidence" value="ECO:0007669"/>
    <property type="project" value="UniProtKB-KW"/>
</dbReference>